<dbReference type="AlphaFoldDB" id="A0A8X9AAC1"/>
<dbReference type="FunFam" id="3.30.360.10:FF:000002">
    <property type="entry name" value="Glyceraldehyde-3-phosphate dehydrogenase"/>
    <property type="match status" value="1"/>
</dbReference>
<keyword evidence="13" id="KW-1185">Reference proteome</keyword>
<dbReference type="PRINTS" id="PR00078">
    <property type="entry name" value="G3PDHDRGNASE"/>
</dbReference>
<reference evidence="12" key="1">
    <citation type="submission" date="2018-01" db="EMBL/GenBank/DDBJ databases">
        <authorList>
            <person name="Mao J.F."/>
        </authorList>
    </citation>
    <scope>NUCLEOTIDE SEQUENCE</scope>
    <source>
        <strain evidence="12">Huo1</strain>
        <tissue evidence="12">Leaf</tissue>
    </source>
</reference>
<evidence type="ECO:0000256" key="2">
    <source>
        <dbReference type="ARBA" id="ARBA00007406"/>
    </source>
</evidence>
<dbReference type="Gene3D" id="3.30.360.10">
    <property type="entry name" value="Dihydrodipicolinate Reductase, domain 2"/>
    <property type="match status" value="1"/>
</dbReference>
<evidence type="ECO:0000313" key="13">
    <source>
        <dbReference type="Proteomes" id="UP000298416"/>
    </source>
</evidence>
<comment type="pathway">
    <text evidence="1">Carbohydrate biosynthesis; Calvin cycle.</text>
</comment>
<dbReference type="Proteomes" id="UP000298416">
    <property type="component" value="Unassembled WGS sequence"/>
</dbReference>
<dbReference type="InterPro" id="IPR036291">
    <property type="entry name" value="NAD(P)-bd_dom_sf"/>
</dbReference>
<evidence type="ECO:0000256" key="5">
    <source>
        <dbReference type="ARBA" id="ARBA00023002"/>
    </source>
</evidence>
<dbReference type="InterPro" id="IPR020830">
    <property type="entry name" value="GlycerAld_3-P_DH_AS"/>
</dbReference>
<dbReference type="GO" id="GO:0006006">
    <property type="term" value="P:glucose metabolic process"/>
    <property type="evidence" value="ECO:0007669"/>
    <property type="project" value="InterPro"/>
</dbReference>
<dbReference type="SUPFAM" id="SSF55347">
    <property type="entry name" value="Glyceraldehyde-3-phosphate dehydrogenase-like, C-terminal domain"/>
    <property type="match status" value="1"/>
</dbReference>
<dbReference type="GO" id="GO:0047100">
    <property type="term" value="F:glyceraldehyde-3-phosphate dehydrogenase (NADP+) (phosphorylating) activity"/>
    <property type="evidence" value="ECO:0007669"/>
    <property type="project" value="UniProtKB-EC"/>
</dbReference>
<protein>
    <recommendedName>
        <fullName evidence="6">glyceraldehyde-3-phosphate dehydrogenase (NADP(+)) (phosphorylating)</fullName>
        <ecNumber evidence="6">1.2.1.13</ecNumber>
    </recommendedName>
</protein>
<organism evidence="12">
    <name type="scientific">Salvia splendens</name>
    <name type="common">Scarlet sage</name>
    <dbReference type="NCBI Taxonomy" id="180675"/>
    <lineage>
        <taxon>Eukaryota</taxon>
        <taxon>Viridiplantae</taxon>
        <taxon>Streptophyta</taxon>
        <taxon>Embryophyta</taxon>
        <taxon>Tracheophyta</taxon>
        <taxon>Spermatophyta</taxon>
        <taxon>Magnoliopsida</taxon>
        <taxon>eudicotyledons</taxon>
        <taxon>Gunneridae</taxon>
        <taxon>Pentapetalae</taxon>
        <taxon>asterids</taxon>
        <taxon>lamiids</taxon>
        <taxon>Lamiales</taxon>
        <taxon>Lamiaceae</taxon>
        <taxon>Nepetoideae</taxon>
        <taxon>Mentheae</taxon>
        <taxon>Salviinae</taxon>
        <taxon>Salvia</taxon>
        <taxon>Salvia subgen. Calosphace</taxon>
        <taxon>core Calosphace</taxon>
    </lineage>
</organism>
<feature type="domain" description="Glyceraldehyde 3-phosphate dehydrogenase NAD(P) binding" evidence="11">
    <location>
        <begin position="257"/>
        <end position="410"/>
    </location>
</feature>
<comment type="catalytic activity">
    <reaction evidence="7">
        <text>D-glyceraldehyde 3-phosphate + phosphate + NADP(+) = (2R)-3-phospho-glyceroyl phosphate + NADPH + H(+)</text>
        <dbReference type="Rhea" id="RHEA:10296"/>
        <dbReference type="ChEBI" id="CHEBI:15378"/>
        <dbReference type="ChEBI" id="CHEBI:43474"/>
        <dbReference type="ChEBI" id="CHEBI:57604"/>
        <dbReference type="ChEBI" id="CHEBI:57783"/>
        <dbReference type="ChEBI" id="CHEBI:58349"/>
        <dbReference type="ChEBI" id="CHEBI:59776"/>
        <dbReference type="EC" id="1.2.1.13"/>
    </reaction>
</comment>
<evidence type="ECO:0000256" key="6">
    <source>
        <dbReference type="ARBA" id="ARBA00039137"/>
    </source>
</evidence>
<dbReference type="GO" id="GO:0050661">
    <property type="term" value="F:NADP binding"/>
    <property type="evidence" value="ECO:0007669"/>
    <property type="project" value="InterPro"/>
</dbReference>
<keyword evidence="10" id="KW-0175">Coiled coil</keyword>
<dbReference type="InterPro" id="IPR006424">
    <property type="entry name" value="Glyceraldehyde-3-P_DH_1"/>
</dbReference>
<dbReference type="PANTHER" id="PTHR43148">
    <property type="entry name" value="GLYCERALDEHYDE-3-PHOSPHATE DEHYDROGENASE 2"/>
    <property type="match status" value="1"/>
</dbReference>
<dbReference type="EMBL" id="PNBA02000002">
    <property type="protein sequence ID" value="KAG6434877.1"/>
    <property type="molecule type" value="Genomic_DNA"/>
</dbReference>
<dbReference type="InterPro" id="IPR020828">
    <property type="entry name" value="GlycerAld_3-P_DH_NAD(P)-bd"/>
</dbReference>
<evidence type="ECO:0000256" key="3">
    <source>
        <dbReference type="ARBA" id="ARBA00022567"/>
    </source>
</evidence>
<sequence length="623" mass="67031">MSALSNSIVISERPLLHLSSGSSLKSADVLGSSKLSFSVNSTRKSSSLSKALTVKASYSDDGRSSNGSAFISGFVLGGLIVGTLGCIYAPKISKALIGTEKNELMKKLPKFIYDEEKALEKQRKKLSEKIEQLNSAIDNVSTQLRTEEPPTEEEALSVEDDVEALIELQQWLPMQHWHLQESQRARGFLRKPLILSLLNASLRRKLEVAEFSGLRSSGYATFAKNAREASFFDVVAAQLTTPVAGSTPIKGETVAKLKVAINGFGRIGRNFLRCWHGRKDSPLEVVVVNDSGGVKNASHLLKYDSMLGTFKADVKIVDNETISVDGKPIKVVANRDPLKLPWAELGIDIVIEGTGVFVDGPGAGKHIQAGAKKVIITAPAKGADIPTYVVGVNEQDYSHEVANIISNASCTTNCLAPFVKILDEEFGIVKGTMTTTHSYTGDQRLLDASHRDLRRARAAALNIVPTSTGAAKAVSLVLPQLKGKLNGIALRVPTPNVSVVDLVVNTAKKGMSAEDVNAAFRKAAEGPLAGVLDVCDVPLVSVDFRCSDVSSTIDSSLTMVMGDDMVKVVAWYDNEWGYSQRVVDLAHLVAAKWPGDSTQGSGDPLEDYCKTNPAEEECKVYEA</sequence>
<evidence type="ECO:0000256" key="1">
    <source>
        <dbReference type="ARBA" id="ARBA00005215"/>
    </source>
</evidence>
<keyword evidence="5" id="KW-0560">Oxidoreductase</keyword>
<dbReference type="PROSITE" id="PS00071">
    <property type="entry name" value="GAPDH"/>
    <property type="match status" value="1"/>
</dbReference>
<dbReference type="InterPro" id="IPR020829">
    <property type="entry name" value="GlycerAld_3-P_DH_cat"/>
</dbReference>
<comment type="similarity">
    <text evidence="2 9">Belongs to the glyceraldehyde-3-phosphate dehydrogenase family.</text>
</comment>
<comment type="subunit">
    <text evidence="8">Tetramer of either four A chains (GAPDH 2) or two A and two B chains (GAPDH 1).</text>
</comment>
<evidence type="ECO:0000256" key="10">
    <source>
        <dbReference type="SAM" id="Coils"/>
    </source>
</evidence>
<evidence type="ECO:0000256" key="9">
    <source>
        <dbReference type="RuleBase" id="RU000397"/>
    </source>
</evidence>
<keyword evidence="4" id="KW-0809">Transit peptide</keyword>
<dbReference type="EC" id="1.2.1.13" evidence="6"/>
<dbReference type="InterPro" id="IPR020831">
    <property type="entry name" value="GlycerAld/Erythrose_P_DH"/>
</dbReference>
<proteinExistence type="inferred from homology"/>
<dbReference type="NCBIfam" id="TIGR01534">
    <property type="entry name" value="GAPDH-I"/>
    <property type="match status" value="1"/>
</dbReference>
<dbReference type="SUPFAM" id="SSF51735">
    <property type="entry name" value="NAD(P)-binding Rossmann-fold domains"/>
    <property type="match status" value="1"/>
</dbReference>
<reference evidence="12" key="2">
    <citation type="submission" date="2020-08" db="EMBL/GenBank/DDBJ databases">
        <title>Plant Genome Project.</title>
        <authorList>
            <person name="Zhang R.-G."/>
        </authorList>
    </citation>
    <scope>NUCLEOTIDE SEQUENCE</scope>
    <source>
        <strain evidence="12">Huo1</strain>
        <tissue evidence="12">Leaf</tissue>
    </source>
</reference>
<dbReference type="Pfam" id="PF02800">
    <property type="entry name" value="Gp_dh_C"/>
    <property type="match status" value="1"/>
</dbReference>
<comment type="caution">
    <text evidence="12">The sequence shown here is derived from an EMBL/GenBank/DDBJ whole genome shotgun (WGS) entry which is preliminary data.</text>
</comment>
<dbReference type="GO" id="GO:0019253">
    <property type="term" value="P:reductive pentose-phosphate cycle"/>
    <property type="evidence" value="ECO:0007669"/>
    <property type="project" value="UniProtKB-KW"/>
</dbReference>
<keyword evidence="3" id="KW-0113">Calvin cycle</keyword>
<gene>
    <name evidence="12" type="ORF">SASPL_106521</name>
</gene>
<dbReference type="SMART" id="SM00846">
    <property type="entry name" value="Gp_dh_N"/>
    <property type="match status" value="1"/>
</dbReference>
<evidence type="ECO:0000259" key="11">
    <source>
        <dbReference type="SMART" id="SM00846"/>
    </source>
</evidence>
<feature type="coiled-coil region" evidence="10">
    <location>
        <begin position="116"/>
        <end position="143"/>
    </location>
</feature>
<dbReference type="CDD" id="cd18126">
    <property type="entry name" value="GAPDH_I_C"/>
    <property type="match status" value="1"/>
</dbReference>
<dbReference type="CDD" id="cd05214">
    <property type="entry name" value="GAPDH_I_N"/>
    <property type="match status" value="1"/>
</dbReference>
<dbReference type="Pfam" id="PF02672">
    <property type="entry name" value="CP12"/>
    <property type="match status" value="1"/>
</dbReference>
<name>A0A8X9AAC1_SALSN</name>
<dbReference type="GO" id="GO:0051287">
    <property type="term" value="F:NAD binding"/>
    <property type="evidence" value="ECO:0007669"/>
    <property type="project" value="InterPro"/>
</dbReference>
<dbReference type="Pfam" id="PF00044">
    <property type="entry name" value="Gp_dh_N"/>
    <property type="match status" value="1"/>
</dbReference>
<evidence type="ECO:0000313" key="12">
    <source>
        <dbReference type="EMBL" id="KAG6434877.1"/>
    </source>
</evidence>
<evidence type="ECO:0000256" key="7">
    <source>
        <dbReference type="ARBA" id="ARBA00052787"/>
    </source>
</evidence>
<dbReference type="Gene3D" id="3.40.50.720">
    <property type="entry name" value="NAD(P)-binding Rossmann-like Domain"/>
    <property type="match status" value="1"/>
</dbReference>
<dbReference type="FunFam" id="3.40.50.720:FF:000001">
    <property type="entry name" value="Glyceraldehyde-3-phosphate dehydrogenase"/>
    <property type="match status" value="1"/>
</dbReference>
<evidence type="ECO:0000256" key="4">
    <source>
        <dbReference type="ARBA" id="ARBA00022946"/>
    </source>
</evidence>
<accession>A0A8X9AAC1</accession>
<evidence type="ECO:0000256" key="8">
    <source>
        <dbReference type="ARBA" id="ARBA00063826"/>
    </source>
</evidence>